<feature type="region of interest" description="Disordered" evidence="1">
    <location>
        <begin position="49"/>
        <end position="167"/>
    </location>
</feature>
<feature type="compositionally biased region" description="Polar residues" evidence="1">
    <location>
        <begin position="92"/>
        <end position="113"/>
    </location>
</feature>
<keyword evidence="4" id="KW-1185">Reference proteome</keyword>
<evidence type="ECO:0000313" key="4">
    <source>
        <dbReference type="Proteomes" id="UP001583177"/>
    </source>
</evidence>
<evidence type="ECO:0000256" key="2">
    <source>
        <dbReference type="SAM" id="Phobius"/>
    </source>
</evidence>
<evidence type="ECO:0000313" key="3">
    <source>
        <dbReference type="EMBL" id="KAL1863994.1"/>
    </source>
</evidence>
<comment type="caution">
    <text evidence="3">The sequence shown here is derived from an EMBL/GenBank/DDBJ whole genome shotgun (WGS) entry which is preliminary data.</text>
</comment>
<proteinExistence type="predicted"/>
<keyword evidence="2" id="KW-0812">Transmembrane</keyword>
<keyword evidence="2" id="KW-0472">Membrane</keyword>
<feature type="compositionally biased region" description="Low complexity" evidence="1">
    <location>
        <begin position="63"/>
        <end position="91"/>
    </location>
</feature>
<keyword evidence="2" id="KW-1133">Transmembrane helix</keyword>
<evidence type="ECO:0000256" key="1">
    <source>
        <dbReference type="SAM" id="MobiDB-lite"/>
    </source>
</evidence>
<reference evidence="3 4" key="1">
    <citation type="journal article" date="2024" name="IMA Fungus">
        <title>IMA Genome - F19 : A genome assembly and annotation guide to empower mycologists, including annotated draft genome sequences of Ceratocystis pirilliformis, Diaporthe australafricana, Fusarium ophioides, Paecilomyces lecythidis, and Sporothrix stenoceras.</title>
        <authorList>
            <person name="Aylward J."/>
            <person name="Wilson A.M."/>
            <person name="Visagie C.M."/>
            <person name="Spraker J."/>
            <person name="Barnes I."/>
            <person name="Buitendag C."/>
            <person name="Ceriani C."/>
            <person name="Del Mar Angel L."/>
            <person name="du Plessis D."/>
            <person name="Fuchs T."/>
            <person name="Gasser K."/>
            <person name="Kramer D."/>
            <person name="Li W."/>
            <person name="Munsamy K."/>
            <person name="Piso A."/>
            <person name="Price J.L."/>
            <person name="Sonnekus B."/>
            <person name="Thomas C."/>
            <person name="van der Nest A."/>
            <person name="van Dijk A."/>
            <person name="van Heerden A."/>
            <person name="van Vuuren N."/>
            <person name="Yilmaz N."/>
            <person name="Duong T.A."/>
            <person name="van der Merwe N.A."/>
            <person name="Wingfield M.J."/>
            <person name="Wingfield B.D."/>
        </authorList>
    </citation>
    <scope>NUCLEOTIDE SEQUENCE [LARGE SCALE GENOMIC DNA]</scope>
    <source>
        <strain evidence="3 4">CMW 18300</strain>
    </source>
</reference>
<dbReference type="EMBL" id="JAWRVE010000072">
    <property type="protein sequence ID" value="KAL1863994.1"/>
    <property type="molecule type" value="Genomic_DNA"/>
</dbReference>
<name>A0ABR3WK24_9PEZI</name>
<organism evidence="3 4">
    <name type="scientific">Diaporthe australafricana</name>
    <dbReference type="NCBI Taxonomy" id="127596"/>
    <lineage>
        <taxon>Eukaryota</taxon>
        <taxon>Fungi</taxon>
        <taxon>Dikarya</taxon>
        <taxon>Ascomycota</taxon>
        <taxon>Pezizomycotina</taxon>
        <taxon>Sordariomycetes</taxon>
        <taxon>Sordariomycetidae</taxon>
        <taxon>Diaporthales</taxon>
        <taxon>Diaporthaceae</taxon>
        <taxon>Diaporthe</taxon>
    </lineage>
</organism>
<gene>
    <name evidence="3" type="ORF">Daus18300_007959</name>
</gene>
<feature type="compositionally biased region" description="Basic and acidic residues" evidence="1">
    <location>
        <begin position="157"/>
        <end position="167"/>
    </location>
</feature>
<protein>
    <submittedName>
        <fullName evidence="3">Uncharacterized protein</fullName>
    </submittedName>
</protein>
<sequence length="167" mass="18195">MDKNDLIAAIKIGAAGYGGFLAIGVGCLIGYNIWNRDKVKREREAREGISGRLEKAGAQSDTSSVIGSWLSGSSYTRRSQQSRASSTPSLSESAINVYQGRRQSSQSILNNENPRLDGNHKQQVSGQTMPPLVEDIDENKIGLALGGEESNRGQQRKSVDSRDLWEL</sequence>
<feature type="transmembrane region" description="Helical" evidence="2">
    <location>
        <begin position="6"/>
        <end position="34"/>
    </location>
</feature>
<accession>A0ABR3WK24</accession>
<dbReference type="Proteomes" id="UP001583177">
    <property type="component" value="Unassembled WGS sequence"/>
</dbReference>
<dbReference type="PROSITE" id="PS51257">
    <property type="entry name" value="PROKAR_LIPOPROTEIN"/>
    <property type="match status" value="1"/>
</dbReference>